<protein>
    <submittedName>
        <fullName evidence="1">Uncharacterized protein</fullName>
    </submittedName>
</protein>
<name>A0AAE9C007_9VIRU</name>
<keyword evidence="2" id="KW-1185">Reference proteome</keyword>
<proteinExistence type="predicted"/>
<sequence>MSNDTIYNFEIEQMYIHKTKQIIPFNANEDFSIGDVLIGNNLIICITYSNINLVETAYDWGLYIFMLCELLEWTNNKQKLKIYTNNNNNLLKHTSIESSNTELNATLDPLSGKFDIEVC</sequence>
<organism evidence="1 2">
    <name type="scientific">Carcinus maenas nudivirus</name>
    <dbReference type="NCBI Taxonomy" id="2880837"/>
    <lineage>
        <taxon>Viruses</taxon>
        <taxon>Viruses incertae sedis</taxon>
        <taxon>Naldaviricetes</taxon>
        <taxon>Lefavirales</taxon>
        <taxon>Nudiviridae</taxon>
        <taxon>Gammanudivirus</taxon>
        <taxon>Gammanudivirus cameanadis</taxon>
    </lineage>
</organism>
<dbReference type="EMBL" id="MZ311578">
    <property type="protein sequence ID" value="UBZ25665.1"/>
    <property type="molecule type" value="Genomic_DNA"/>
</dbReference>
<gene>
    <name evidence="1" type="ORF">CmNV_074</name>
</gene>
<dbReference type="Proteomes" id="UP000830962">
    <property type="component" value="Segment"/>
</dbReference>
<evidence type="ECO:0000313" key="2">
    <source>
        <dbReference type="Proteomes" id="UP000830962"/>
    </source>
</evidence>
<accession>A0AAE9C007</accession>
<evidence type="ECO:0000313" key="1">
    <source>
        <dbReference type="EMBL" id="UBZ25665.1"/>
    </source>
</evidence>
<reference evidence="1" key="1">
    <citation type="journal article" date="2021" name="Viruses">
        <title>Identification and Full Characterisation of Two Novel Crustacean Infecting Members of the Family Nudiviridae Provides Support for Two Subfamilies.</title>
        <authorList>
            <person name="Bateman K.S."/>
            <person name="Kerr R."/>
            <person name="Stentiford G.D."/>
            <person name="Bean T.P."/>
            <person name="Hooper C."/>
            <person name="Van Eynde B."/>
            <person name="Delbare D."/>
            <person name="Bojko J."/>
            <person name="Christiaens O."/>
            <person name="Taning C.N.T."/>
            <person name="Smagghe G."/>
            <person name="van Oers M.M."/>
            <person name="van Aerle R."/>
        </authorList>
    </citation>
    <scope>NUCLEOTIDE SEQUENCE</scope>
    <source>
        <strain evidence="1">AN2</strain>
    </source>
</reference>